<dbReference type="OrthoDB" id="9768004at2"/>
<dbReference type="Gene3D" id="3.90.1580.10">
    <property type="entry name" value="paralog of FGE (formylglycine-generating enzyme)"/>
    <property type="match status" value="1"/>
</dbReference>
<dbReference type="Gene3D" id="1.25.40.20">
    <property type="entry name" value="Ankyrin repeat-containing domain"/>
    <property type="match status" value="1"/>
</dbReference>
<sequence>MKLMLLKWLLVSVTALAGTAVSAQMIKAPTNTKPVDPPKKKPAAKPVVKFKDDDDDVKADSAAAPAKKVDNTFAYLTLKANRGAAINVTINDNESGKIRAGMSKKIPLNNSDEMRISLNDGMGNLYDTTFVVDDKDAGHNIVVAFPEVDYAAIKAEEARLKKEADDRIRLQKEEEARKIREAEEEAIRVQKAAEEALRQQRITLLTETESGLKELIRQSLSDKTTLQQLIDKIRKGEIGITPDVTKAHDNFISDKTLLNENLKTYTDSAMAYNMKDRRETFMKETKTDQDKILKDEFYNFIPAVIAGKQPMSANVQIAFKASRSSDIPFFIAKDSLDEPVIAGKRPLMYALEVKSDSSVFRYLFQNGVSANNFGSRFPENKEIYATPLAYAAINGDVEVIRLFADHEAVFFPSSMSKLDKKKQVKFLLTKFGSNADVMAVLKEKKYDMDDGTAAILAAIASIDSSMVQVEGGQFTMGCTNELAADCAGDEKPAIQVTVDGFQISKYEVTQKIWAAIMDDENPSFFKDCPNCPVEMVSWKAVSEFIQRLNKLSGKTYRLPTEAEWEFAARGGKQENKDFIYAGGKDINEVAWYKDNSNKPSPVGTKAPNALGLYDMSGSVSEWCSDFYAADYFTRSTLNNPKGPEVSSQKVTRGGSFMQSSWSSRLSNREGHEETFNNNNTGFRLAMNLPK</sequence>
<dbReference type="SUPFAM" id="SSF48403">
    <property type="entry name" value="Ankyrin repeat"/>
    <property type="match status" value="1"/>
</dbReference>
<feature type="chain" id="PRO_5012594513" evidence="2">
    <location>
        <begin position="18"/>
        <end position="690"/>
    </location>
</feature>
<dbReference type="InterPro" id="IPR042095">
    <property type="entry name" value="SUMF_sf"/>
</dbReference>
<feature type="coiled-coil region" evidence="1">
    <location>
        <begin position="153"/>
        <end position="200"/>
    </location>
</feature>
<dbReference type="GO" id="GO:0120147">
    <property type="term" value="F:formylglycine-generating oxidase activity"/>
    <property type="evidence" value="ECO:0007669"/>
    <property type="project" value="TreeGrafter"/>
</dbReference>
<dbReference type="EMBL" id="FUWH01000002">
    <property type="protein sequence ID" value="SJZ43794.1"/>
    <property type="molecule type" value="Genomic_DNA"/>
</dbReference>
<keyword evidence="2" id="KW-0732">Signal</keyword>
<dbReference type="PANTHER" id="PTHR23150">
    <property type="entry name" value="SULFATASE MODIFYING FACTOR 1, 2"/>
    <property type="match status" value="1"/>
</dbReference>
<protein>
    <submittedName>
        <fullName evidence="4">Formylglycine-generating enzyme, required for sulfatase activity, contains SUMF1/FGE domain</fullName>
    </submittedName>
</protein>
<feature type="domain" description="Sulfatase-modifying factor enzyme-like" evidence="3">
    <location>
        <begin position="465"/>
        <end position="685"/>
    </location>
</feature>
<reference evidence="4 5" key="1">
    <citation type="submission" date="2017-02" db="EMBL/GenBank/DDBJ databases">
        <authorList>
            <person name="Peterson S.W."/>
        </authorList>
    </citation>
    <scope>NUCLEOTIDE SEQUENCE [LARGE SCALE GENOMIC DNA]</scope>
    <source>
        <strain evidence="4 5">DSM 22335</strain>
    </source>
</reference>
<dbReference type="PANTHER" id="PTHR23150:SF19">
    <property type="entry name" value="FORMYLGLYCINE-GENERATING ENZYME"/>
    <property type="match status" value="1"/>
</dbReference>
<evidence type="ECO:0000313" key="4">
    <source>
        <dbReference type="EMBL" id="SJZ43794.1"/>
    </source>
</evidence>
<keyword evidence="5" id="KW-1185">Reference proteome</keyword>
<evidence type="ECO:0000313" key="5">
    <source>
        <dbReference type="Proteomes" id="UP000190888"/>
    </source>
</evidence>
<evidence type="ECO:0000259" key="3">
    <source>
        <dbReference type="Pfam" id="PF03781"/>
    </source>
</evidence>
<feature type="signal peptide" evidence="2">
    <location>
        <begin position="1"/>
        <end position="17"/>
    </location>
</feature>
<dbReference type="Proteomes" id="UP000190888">
    <property type="component" value="Unassembled WGS sequence"/>
</dbReference>
<name>A0A1T4KN15_9BACT</name>
<gene>
    <name evidence="4" type="ORF">SAMN04488132_10220</name>
</gene>
<dbReference type="AlphaFoldDB" id="A0A1T4KN15"/>
<dbReference type="InterPro" id="IPR036770">
    <property type="entry name" value="Ankyrin_rpt-contain_sf"/>
</dbReference>
<dbReference type="SUPFAM" id="SSF56436">
    <property type="entry name" value="C-type lectin-like"/>
    <property type="match status" value="1"/>
</dbReference>
<dbReference type="InterPro" id="IPR005532">
    <property type="entry name" value="SUMF_dom"/>
</dbReference>
<dbReference type="InterPro" id="IPR016187">
    <property type="entry name" value="CTDL_fold"/>
</dbReference>
<evidence type="ECO:0000256" key="2">
    <source>
        <dbReference type="SAM" id="SignalP"/>
    </source>
</evidence>
<evidence type="ECO:0000256" key="1">
    <source>
        <dbReference type="SAM" id="Coils"/>
    </source>
</evidence>
<dbReference type="STRING" id="413434.SAMN04488132_10220"/>
<organism evidence="4 5">
    <name type="scientific">Sediminibacterium ginsengisoli</name>
    <dbReference type="NCBI Taxonomy" id="413434"/>
    <lineage>
        <taxon>Bacteria</taxon>
        <taxon>Pseudomonadati</taxon>
        <taxon>Bacteroidota</taxon>
        <taxon>Chitinophagia</taxon>
        <taxon>Chitinophagales</taxon>
        <taxon>Chitinophagaceae</taxon>
        <taxon>Sediminibacterium</taxon>
    </lineage>
</organism>
<dbReference type="Pfam" id="PF03781">
    <property type="entry name" value="FGE-sulfatase"/>
    <property type="match status" value="1"/>
</dbReference>
<dbReference type="RefSeq" id="WP_078830008.1">
    <property type="nucleotide sequence ID" value="NZ_FUWH01000002.1"/>
</dbReference>
<dbReference type="InterPro" id="IPR051043">
    <property type="entry name" value="Sulfatase_Mod_Factor_Kinase"/>
</dbReference>
<proteinExistence type="predicted"/>
<keyword evidence="1" id="KW-0175">Coiled coil</keyword>
<accession>A0A1T4KN15</accession>